<dbReference type="InterPro" id="IPR029068">
    <property type="entry name" value="Glyas_Bleomycin-R_OHBP_Dase"/>
</dbReference>
<dbReference type="EMBL" id="JALGRD010000007">
    <property type="protein sequence ID" value="MCJ0974542.1"/>
    <property type="molecule type" value="Genomic_DNA"/>
</dbReference>
<evidence type="ECO:0008006" key="3">
    <source>
        <dbReference type="Google" id="ProtNLM"/>
    </source>
</evidence>
<dbReference type="Proteomes" id="UP001139682">
    <property type="component" value="Unassembled WGS sequence"/>
</dbReference>
<accession>A0A9X2AVF5</accession>
<sequence>MKRFHIALAVDDLQASIAEYDRRLGQAATVVVPGRYAMWRTELLNFSINEMPGQGGTLRHVGFEIDGVEGFSSDTDCNGLVWERFCPAAQDHRIRQIYGPPSTHGGPFNK</sequence>
<reference evidence="1" key="1">
    <citation type="submission" date="2022-03" db="EMBL/GenBank/DDBJ databases">
        <title>Pseudomonas marianensis sp. nov., a marine bacterium isolated from deep-sea sediments of the Mariana Trench.</title>
        <authorList>
            <person name="Wei Y."/>
        </authorList>
    </citation>
    <scope>NUCLEOTIDE SEQUENCE</scope>
    <source>
        <strain evidence="1">PS1</strain>
    </source>
</reference>
<dbReference type="Gene3D" id="3.10.180.10">
    <property type="entry name" value="2,3-Dihydroxybiphenyl 1,2-Dioxygenase, domain 1"/>
    <property type="match status" value="1"/>
</dbReference>
<comment type="caution">
    <text evidence="1">The sequence shown here is derived from an EMBL/GenBank/DDBJ whole genome shotgun (WGS) entry which is preliminary data.</text>
</comment>
<evidence type="ECO:0000313" key="1">
    <source>
        <dbReference type="EMBL" id="MCJ0974542.1"/>
    </source>
</evidence>
<evidence type="ECO:0000313" key="2">
    <source>
        <dbReference type="Proteomes" id="UP001139682"/>
    </source>
</evidence>
<name>A0A9X2AVF5_9GAMM</name>
<dbReference type="AlphaFoldDB" id="A0A9X2AVF5"/>
<dbReference type="RefSeq" id="WP_243606611.1">
    <property type="nucleotide sequence ID" value="NZ_JALGRD010000007.1"/>
</dbReference>
<proteinExistence type="predicted"/>
<protein>
    <recommendedName>
        <fullName evidence="3">VOC domain-containing protein</fullName>
    </recommendedName>
</protein>
<dbReference type="SUPFAM" id="SSF54593">
    <property type="entry name" value="Glyoxalase/Bleomycin resistance protein/Dihydroxybiphenyl dioxygenase"/>
    <property type="match status" value="1"/>
</dbReference>
<gene>
    <name evidence="1" type="ORF">MST27_14305</name>
</gene>
<organism evidence="1 2">
    <name type="scientific">Stutzerimonas marianensis</name>
    <dbReference type="NCBI Taxonomy" id="2929513"/>
    <lineage>
        <taxon>Bacteria</taxon>
        <taxon>Pseudomonadati</taxon>
        <taxon>Pseudomonadota</taxon>
        <taxon>Gammaproteobacteria</taxon>
        <taxon>Pseudomonadales</taxon>
        <taxon>Pseudomonadaceae</taxon>
        <taxon>Stutzerimonas</taxon>
    </lineage>
</organism>
<keyword evidence="2" id="KW-1185">Reference proteome</keyword>